<evidence type="ECO:0000256" key="1">
    <source>
        <dbReference type="SAM" id="Phobius"/>
    </source>
</evidence>
<evidence type="ECO:0000313" key="5">
    <source>
        <dbReference type="Proteomes" id="UP000053664"/>
    </source>
</evidence>
<proteinExistence type="predicted"/>
<organism evidence="4 5">
    <name type="scientific">Pseudozyma flocculosa PF-1</name>
    <dbReference type="NCBI Taxonomy" id="1277687"/>
    <lineage>
        <taxon>Eukaryota</taxon>
        <taxon>Fungi</taxon>
        <taxon>Dikarya</taxon>
        <taxon>Basidiomycota</taxon>
        <taxon>Ustilaginomycotina</taxon>
        <taxon>Ustilaginomycetes</taxon>
        <taxon>Ustilaginales</taxon>
        <taxon>Ustilaginaceae</taxon>
        <taxon>Pseudozyma</taxon>
    </lineage>
</organism>
<dbReference type="RefSeq" id="XP_007882041.1">
    <property type="nucleotide sequence ID" value="XM_007883850.1"/>
</dbReference>
<feature type="signal peptide" evidence="2">
    <location>
        <begin position="1"/>
        <end position="42"/>
    </location>
</feature>
<dbReference type="AlphaFoldDB" id="A0A061H686"/>
<keyword evidence="2" id="KW-0732">Signal</keyword>
<dbReference type="KEGG" id="pfp:PFL1_06309"/>
<protein>
    <recommendedName>
        <fullName evidence="3">GH16 domain-containing protein</fullName>
    </recommendedName>
</protein>
<feature type="chain" id="PRO_5001599480" description="GH16 domain-containing protein" evidence="2">
    <location>
        <begin position="43"/>
        <end position="409"/>
    </location>
</feature>
<dbReference type="PROSITE" id="PS51762">
    <property type="entry name" value="GH16_2"/>
    <property type="match status" value="1"/>
</dbReference>
<dbReference type="InterPro" id="IPR000757">
    <property type="entry name" value="Beta-glucanase-like"/>
</dbReference>
<keyword evidence="1" id="KW-1133">Transmembrane helix</keyword>
<dbReference type="HOGENOM" id="CLU_016972_1_0_1"/>
<dbReference type="InterPro" id="IPR013320">
    <property type="entry name" value="ConA-like_dom_sf"/>
</dbReference>
<evidence type="ECO:0000313" key="4">
    <source>
        <dbReference type="EMBL" id="EPQ26101.1"/>
    </source>
</evidence>
<dbReference type="OrthoDB" id="192832at2759"/>
<dbReference type="InterPro" id="IPR050546">
    <property type="entry name" value="Glycosyl_Hydrlase_16"/>
</dbReference>
<gene>
    <name evidence="4" type="ORF">PFL1_06309</name>
</gene>
<keyword evidence="1" id="KW-0812">Transmembrane</keyword>
<dbReference type="eggNOG" id="ENOG502QUM3">
    <property type="taxonomic scope" value="Eukaryota"/>
</dbReference>
<sequence length="409" mass="44240">MSHHAATRRSGTHSQRNVSLSLSRLSCLVALLLPSLAVVASARNFTLREDLSGNDFFEAFNWWSYDDPTLGAVDYVTQDRAKSAGLSFVNERGHFVMKADSNTVIRRLGEARQSVRIHSKRKMGDGILVARFHWMPQGCGTWPAFWTCTTDRWPAGGEIDILEGANDQGPRNLASLHTLHGCHITPGTSELHTGVTDKSDCSYQPGCSVRFSEDNTFGPGFNQNGGGWYAMRRDTRAGGEGISVWFWPATTPISSLPAAVAAGADGSAPKYVVTNANATGADRSELDKWGQPAAFFPNIANATASPAALTGSSDEGVCQMENYFEEHEIIINLTFCGDWAGETFGTSGCAAANRNVTCEQFVRENPQAFRDARWEIEYLRTYTDAALTVSGPMASVAVVALAAIALVLL</sequence>
<keyword evidence="1" id="KW-0472">Membrane</keyword>
<reference evidence="4 5" key="1">
    <citation type="journal article" date="2013" name="Plant Cell">
        <title>The transition from a phytopathogenic smut ancestor to an anamorphic biocontrol agent deciphered by comparative whole-genome analysis.</title>
        <authorList>
            <person name="Lefebvre F."/>
            <person name="Joly D.L."/>
            <person name="Labbe C."/>
            <person name="Teichmann B."/>
            <person name="Linning R."/>
            <person name="Belzile F."/>
            <person name="Bakkeren G."/>
            <person name="Belanger R.R."/>
        </authorList>
    </citation>
    <scope>NUCLEOTIDE SEQUENCE [LARGE SCALE GENOMIC DNA]</scope>
    <source>
        <strain evidence="4 5">PF-1</strain>
    </source>
</reference>
<dbReference type="Gene3D" id="2.60.120.200">
    <property type="match status" value="1"/>
</dbReference>
<evidence type="ECO:0000256" key="2">
    <source>
        <dbReference type="SAM" id="SignalP"/>
    </source>
</evidence>
<evidence type="ECO:0000259" key="3">
    <source>
        <dbReference type="PROSITE" id="PS51762"/>
    </source>
</evidence>
<dbReference type="EMBL" id="KE361647">
    <property type="protein sequence ID" value="EPQ26101.1"/>
    <property type="molecule type" value="Genomic_DNA"/>
</dbReference>
<dbReference type="Proteomes" id="UP000053664">
    <property type="component" value="Unassembled WGS sequence"/>
</dbReference>
<dbReference type="PANTHER" id="PTHR10963">
    <property type="entry name" value="GLYCOSYL HYDROLASE-RELATED"/>
    <property type="match status" value="1"/>
</dbReference>
<dbReference type="PANTHER" id="PTHR10963:SF24">
    <property type="entry name" value="GLYCOSIDASE C21B10.07-RELATED"/>
    <property type="match status" value="1"/>
</dbReference>
<name>A0A061H686_9BASI</name>
<dbReference type="Pfam" id="PF26113">
    <property type="entry name" value="GH16_XgeA"/>
    <property type="match status" value="1"/>
</dbReference>
<accession>A0A061H686</accession>
<dbReference type="SUPFAM" id="SSF49899">
    <property type="entry name" value="Concanavalin A-like lectins/glucanases"/>
    <property type="match status" value="1"/>
</dbReference>
<feature type="domain" description="GH16" evidence="3">
    <location>
        <begin position="49"/>
        <end position="308"/>
    </location>
</feature>
<feature type="transmembrane region" description="Helical" evidence="1">
    <location>
        <begin position="385"/>
        <end position="408"/>
    </location>
</feature>
<dbReference type="GO" id="GO:0009251">
    <property type="term" value="P:glucan catabolic process"/>
    <property type="evidence" value="ECO:0007669"/>
    <property type="project" value="TreeGrafter"/>
</dbReference>
<dbReference type="GO" id="GO:0004553">
    <property type="term" value="F:hydrolase activity, hydrolyzing O-glycosyl compounds"/>
    <property type="evidence" value="ECO:0007669"/>
    <property type="project" value="InterPro"/>
</dbReference>
<dbReference type="GeneID" id="19320387"/>